<reference evidence="1 2" key="1">
    <citation type="submission" date="2018-05" db="EMBL/GenBank/DDBJ databases">
        <title>Rhodoferax soyangensis sp.nov., isolated from an oligotrophic freshwater lake.</title>
        <authorList>
            <person name="Park M."/>
        </authorList>
    </citation>
    <scope>NUCLEOTIDE SEQUENCE [LARGE SCALE GENOMIC DNA]</scope>
    <source>
        <strain evidence="1 2">IMCC26218</strain>
    </source>
</reference>
<evidence type="ECO:0000313" key="2">
    <source>
        <dbReference type="Proteomes" id="UP000260665"/>
    </source>
</evidence>
<protein>
    <submittedName>
        <fullName evidence="1">Uncharacterized protein</fullName>
    </submittedName>
</protein>
<organism evidence="1 2">
    <name type="scientific">Rhodoferax lacus</name>
    <dbReference type="NCBI Taxonomy" id="2184758"/>
    <lineage>
        <taxon>Bacteria</taxon>
        <taxon>Pseudomonadati</taxon>
        <taxon>Pseudomonadota</taxon>
        <taxon>Betaproteobacteria</taxon>
        <taxon>Burkholderiales</taxon>
        <taxon>Comamonadaceae</taxon>
        <taxon>Rhodoferax</taxon>
    </lineage>
</organism>
<sequence>MWSAAVIHISGIQDAKAFEENLAEKHNIQIGKGLWARYLRGDVVPHGALSGSKTSLPHRLEAIYPGTAKNFYDVMWTLLDWTSDIDLDTLRATYISLGDEVAVHFVSKVPVGRERVYPMGASFWHMNKTVDERKRLLRSFNPRIRLLVGLLEARMAFAAQRPEPFVHILLEACTACGEMHKSQVAAGNPVARLMLMMEGLCLDALLIHVIDQITDNPKIIELQGKSIEKTGLWVWKCADYLKSLPKKSKLDLIDSLKSEIASCAEVDFERIIDSTKYQK</sequence>
<dbReference type="AlphaFoldDB" id="A0A3E1R7L0"/>
<dbReference type="EMBL" id="QFZK01000018">
    <property type="protein sequence ID" value="RFO95344.1"/>
    <property type="molecule type" value="Genomic_DNA"/>
</dbReference>
<name>A0A3E1R7L0_9BURK</name>
<evidence type="ECO:0000313" key="1">
    <source>
        <dbReference type="EMBL" id="RFO95344.1"/>
    </source>
</evidence>
<keyword evidence="2" id="KW-1185">Reference proteome</keyword>
<comment type="caution">
    <text evidence="1">The sequence shown here is derived from an EMBL/GenBank/DDBJ whole genome shotgun (WGS) entry which is preliminary data.</text>
</comment>
<dbReference type="Proteomes" id="UP000260665">
    <property type="component" value="Unassembled WGS sequence"/>
</dbReference>
<gene>
    <name evidence="1" type="ORF">DIC66_19150</name>
</gene>
<proteinExistence type="predicted"/>
<accession>A0A3E1R7L0</accession>